<name>A0A7H9AQG4_9FLAO</name>
<reference evidence="1 2" key="1">
    <citation type="journal article" date="2006" name="Int. J. Syst. Evol. Microbiol.">
        <title>Costertonia aggregata gen. nov., sp. nov., a mesophilic marine bacterium of the family Flavobacteriaceae, isolated from a mature biofilm.</title>
        <authorList>
            <person name="Kwon K.K."/>
            <person name="Lee Y.K."/>
            <person name="Lee H.K."/>
        </authorList>
    </citation>
    <scope>NUCLEOTIDE SEQUENCE [LARGE SCALE GENOMIC DNA]</scope>
    <source>
        <strain evidence="1 2">KCCM 42265</strain>
    </source>
</reference>
<proteinExistence type="predicted"/>
<accession>A0A7H9AQG4</accession>
<dbReference type="NCBIfam" id="NF033205">
    <property type="entry name" value="IPExxxVDY"/>
    <property type="match status" value="1"/>
</dbReference>
<dbReference type="KEGG" id="cagg:HYG79_09050"/>
<dbReference type="Proteomes" id="UP000509302">
    <property type="component" value="Chromosome"/>
</dbReference>
<dbReference type="EMBL" id="CP058595">
    <property type="protein sequence ID" value="QLG45485.1"/>
    <property type="molecule type" value="Genomic_DNA"/>
</dbReference>
<gene>
    <name evidence="1" type="ORF">HYG79_09050</name>
</gene>
<sequence>MAAILKISDDFYEDTFTLIALHSSLEDFALAYRLNLFLKSNFKRCRLDLDISQNISFPIFEWKNLDTDGYWTLIANHSFTQDNTVQESLFQNEPSYTAHFLLPEYKDVDYFLKIEEDNVKTEKPIVEAVLKMPEIVTAYSIQTNTIKSINNLIY</sequence>
<organism evidence="1 2">
    <name type="scientific">Costertonia aggregata</name>
    <dbReference type="NCBI Taxonomy" id="343403"/>
    <lineage>
        <taxon>Bacteria</taxon>
        <taxon>Pseudomonadati</taxon>
        <taxon>Bacteroidota</taxon>
        <taxon>Flavobacteriia</taxon>
        <taxon>Flavobacteriales</taxon>
        <taxon>Flavobacteriaceae</taxon>
        <taxon>Costertonia</taxon>
    </lineage>
</organism>
<evidence type="ECO:0000313" key="1">
    <source>
        <dbReference type="EMBL" id="QLG45485.1"/>
    </source>
</evidence>
<keyword evidence="2" id="KW-1185">Reference proteome</keyword>
<dbReference type="AlphaFoldDB" id="A0A7H9AQG4"/>
<protein>
    <submittedName>
        <fullName evidence="1">IPExxxVDY family protein</fullName>
    </submittedName>
</protein>
<dbReference type="RefSeq" id="WP_179241773.1">
    <property type="nucleotide sequence ID" value="NZ_CP058595.1"/>
</dbReference>
<dbReference type="InterPro" id="IPR047690">
    <property type="entry name" value="IPExxxVDY_fam"/>
</dbReference>
<evidence type="ECO:0000313" key="2">
    <source>
        <dbReference type="Proteomes" id="UP000509302"/>
    </source>
</evidence>